<sequence length="117" mass="13158">MLTFRDTEYSCTSEVTLSLISGKWKILILSFLAKGTLRFNELQKLVPDATQRMLTLQLRTLEKDGLIARTVYAVSPPKVEYTLTEFGQRLVPMLSMLCRFGADYVEAHGSTAPEPQA</sequence>
<comment type="caution">
    <text evidence="5">The sequence shown here is derived from an EMBL/GenBank/DDBJ whole genome shotgun (WGS) entry which is preliminary data.</text>
</comment>
<proteinExistence type="predicted"/>
<dbReference type="Pfam" id="PF01638">
    <property type="entry name" value="HxlR"/>
    <property type="match status" value="1"/>
</dbReference>
<name>A0ABU9DRR2_9BACL</name>
<dbReference type="PANTHER" id="PTHR33204:SF29">
    <property type="entry name" value="TRANSCRIPTIONAL REGULATOR"/>
    <property type="match status" value="1"/>
</dbReference>
<feature type="domain" description="HTH hxlR-type" evidence="4">
    <location>
        <begin position="11"/>
        <end position="109"/>
    </location>
</feature>
<dbReference type="InterPro" id="IPR036388">
    <property type="entry name" value="WH-like_DNA-bd_sf"/>
</dbReference>
<organism evidence="5 6">
    <name type="scientific">Paenibacillus filicis</name>
    <dbReference type="NCBI Taxonomy" id="669464"/>
    <lineage>
        <taxon>Bacteria</taxon>
        <taxon>Bacillati</taxon>
        <taxon>Bacillota</taxon>
        <taxon>Bacilli</taxon>
        <taxon>Bacillales</taxon>
        <taxon>Paenibacillaceae</taxon>
        <taxon>Paenibacillus</taxon>
    </lineage>
</organism>
<dbReference type="EMBL" id="JBBPCC010000017">
    <property type="protein sequence ID" value="MEK8130906.1"/>
    <property type="molecule type" value="Genomic_DNA"/>
</dbReference>
<keyword evidence="2" id="KW-0238">DNA-binding</keyword>
<dbReference type="Proteomes" id="UP001469365">
    <property type="component" value="Unassembled WGS sequence"/>
</dbReference>
<gene>
    <name evidence="5" type="ORF">WMW72_23655</name>
</gene>
<dbReference type="InterPro" id="IPR002577">
    <property type="entry name" value="HTH_HxlR"/>
</dbReference>
<evidence type="ECO:0000256" key="1">
    <source>
        <dbReference type="ARBA" id="ARBA00023015"/>
    </source>
</evidence>
<evidence type="ECO:0000256" key="2">
    <source>
        <dbReference type="ARBA" id="ARBA00023125"/>
    </source>
</evidence>
<dbReference type="InterPro" id="IPR036390">
    <property type="entry name" value="WH_DNA-bd_sf"/>
</dbReference>
<protein>
    <submittedName>
        <fullName evidence="5">Helix-turn-helix domain-containing protein</fullName>
    </submittedName>
</protein>
<evidence type="ECO:0000256" key="3">
    <source>
        <dbReference type="ARBA" id="ARBA00023163"/>
    </source>
</evidence>
<accession>A0ABU9DRR2</accession>
<keyword evidence="3" id="KW-0804">Transcription</keyword>
<evidence type="ECO:0000313" key="5">
    <source>
        <dbReference type="EMBL" id="MEK8130906.1"/>
    </source>
</evidence>
<dbReference type="PANTHER" id="PTHR33204">
    <property type="entry name" value="TRANSCRIPTIONAL REGULATOR, MARR FAMILY"/>
    <property type="match status" value="1"/>
</dbReference>
<evidence type="ECO:0000313" key="6">
    <source>
        <dbReference type="Proteomes" id="UP001469365"/>
    </source>
</evidence>
<dbReference type="RefSeq" id="WP_341418046.1">
    <property type="nucleotide sequence ID" value="NZ_JBBPCC010000017.1"/>
</dbReference>
<dbReference type="Gene3D" id="1.10.10.10">
    <property type="entry name" value="Winged helix-like DNA-binding domain superfamily/Winged helix DNA-binding domain"/>
    <property type="match status" value="1"/>
</dbReference>
<dbReference type="SUPFAM" id="SSF46785">
    <property type="entry name" value="Winged helix' DNA-binding domain"/>
    <property type="match status" value="1"/>
</dbReference>
<reference evidence="5 6" key="1">
    <citation type="submission" date="2024-04" db="EMBL/GenBank/DDBJ databases">
        <title>draft genome sequnece of Paenibacillus filicis.</title>
        <authorList>
            <person name="Kim D.-U."/>
        </authorList>
    </citation>
    <scope>NUCLEOTIDE SEQUENCE [LARGE SCALE GENOMIC DNA]</scope>
    <source>
        <strain evidence="5 6">KACC14197</strain>
    </source>
</reference>
<keyword evidence="1" id="KW-0805">Transcription regulation</keyword>
<keyword evidence="6" id="KW-1185">Reference proteome</keyword>
<dbReference type="PROSITE" id="PS51118">
    <property type="entry name" value="HTH_HXLR"/>
    <property type="match status" value="1"/>
</dbReference>
<evidence type="ECO:0000259" key="4">
    <source>
        <dbReference type="PROSITE" id="PS51118"/>
    </source>
</evidence>